<dbReference type="InterPro" id="IPR024704">
    <property type="entry name" value="SMC"/>
</dbReference>
<feature type="coiled-coil region" evidence="11">
    <location>
        <begin position="271"/>
        <end position="305"/>
    </location>
</feature>
<evidence type="ECO:0000256" key="3">
    <source>
        <dbReference type="ARBA" id="ARBA00005597"/>
    </source>
</evidence>
<comment type="caution">
    <text evidence="14">The sequence shown here is derived from an EMBL/GenBank/DDBJ whole genome shotgun (WGS) entry which is preliminary data.</text>
</comment>
<evidence type="ECO:0000256" key="6">
    <source>
        <dbReference type="ARBA" id="ARBA00022776"/>
    </source>
</evidence>
<evidence type="ECO:0000256" key="7">
    <source>
        <dbReference type="ARBA" id="ARBA00023054"/>
    </source>
</evidence>
<protein>
    <recommendedName>
        <fullName evidence="10">Structural maintenance of chromosomes protein</fullName>
    </recommendedName>
</protein>
<gene>
    <name evidence="14" type="ORF">Agabi119p4_4243</name>
</gene>
<evidence type="ECO:0000256" key="4">
    <source>
        <dbReference type="ARBA" id="ARBA00022454"/>
    </source>
</evidence>
<dbReference type="Gene3D" id="1.20.1060.20">
    <property type="match status" value="1"/>
</dbReference>
<feature type="domain" description="SMC hinge" evidence="13">
    <location>
        <begin position="531"/>
        <end position="647"/>
    </location>
</feature>
<evidence type="ECO:0000256" key="11">
    <source>
        <dbReference type="SAM" id="Coils"/>
    </source>
</evidence>
<dbReference type="Gene3D" id="3.30.70.1620">
    <property type="match status" value="1"/>
</dbReference>
<proteinExistence type="inferred from homology"/>
<keyword evidence="7 11" id="KW-0175">Coiled coil</keyword>
<accession>A0A8H7F2T6</accession>
<organism evidence="14 15">
    <name type="scientific">Agaricus bisporus var. burnettii</name>
    <dbReference type="NCBI Taxonomy" id="192524"/>
    <lineage>
        <taxon>Eukaryota</taxon>
        <taxon>Fungi</taxon>
        <taxon>Dikarya</taxon>
        <taxon>Basidiomycota</taxon>
        <taxon>Agaricomycotina</taxon>
        <taxon>Agaricomycetes</taxon>
        <taxon>Agaricomycetidae</taxon>
        <taxon>Agaricales</taxon>
        <taxon>Agaricineae</taxon>
        <taxon>Agaricaceae</taxon>
        <taxon>Agaricus</taxon>
    </lineage>
</organism>
<dbReference type="GO" id="GO:0003677">
    <property type="term" value="F:DNA binding"/>
    <property type="evidence" value="ECO:0007669"/>
    <property type="project" value="TreeGrafter"/>
</dbReference>
<evidence type="ECO:0000313" key="15">
    <source>
        <dbReference type="Proteomes" id="UP000629468"/>
    </source>
</evidence>
<dbReference type="GO" id="GO:0008278">
    <property type="term" value="C:cohesin complex"/>
    <property type="evidence" value="ECO:0007669"/>
    <property type="project" value="InterPro"/>
</dbReference>
<dbReference type="GO" id="GO:0005524">
    <property type="term" value="F:ATP binding"/>
    <property type="evidence" value="ECO:0007669"/>
    <property type="project" value="InterPro"/>
</dbReference>
<comment type="subcellular location">
    <subcellularLocation>
        <location evidence="2">Chromosome</location>
    </subcellularLocation>
    <subcellularLocation>
        <location evidence="1 10">Nucleus</location>
    </subcellularLocation>
</comment>
<comment type="similarity">
    <text evidence="3">Belongs to the SMC family. SMC1 subfamily.</text>
</comment>
<evidence type="ECO:0000256" key="5">
    <source>
        <dbReference type="ARBA" id="ARBA00022618"/>
    </source>
</evidence>
<feature type="region of interest" description="Disordered" evidence="12">
    <location>
        <begin position="76"/>
        <end position="95"/>
    </location>
</feature>
<feature type="region of interest" description="Disordered" evidence="12">
    <location>
        <begin position="431"/>
        <end position="454"/>
    </location>
</feature>
<evidence type="ECO:0000259" key="13">
    <source>
        <dbReference type="SMART" id="SM00968"/>
    </source>
</evidence>
<dbReference type="SUPFAM" id="SSF75553">
    <property type="entry name" value="Smc hinge domain"/>
    <property type="match status" value="1"/>
</dbReference>
<dbReference type="EMBL" id="JABXXO010000006">
    <property type="protein sequence ID" value="KAF7775850.1"/>
    <property type="molecule type" value="Genomic_DNA"/>
</dbReference>
<evidence type="ECO:0000313" key="14">
    <source>
        <dbReference type="EMBL" id="KAF7775850.1"/>
    </source>
</evidence>
<keyword evidence="5" id="KW-0132">Cell division</keyword>
<dbReference type="Pfam" id="PF06470">
    <property type="entry name" value="SMC_hinge"/>
    <property type="match status" value="1"/>
</dbReference>
<dbReference type="Gene3D" id="3.40.50.300">
    <property type="entry name" value="P-loop containing nucleotide triphosphate hydrolases"/>
    <property type="match status" value="2"/>
</dbReference>
<sequence>MPLVRIEVCDFKSYRGHQTIGPFKHFTSVIGPNGAGKSNLMDAISFVLGVKSAQLRSSQLKDLVYRGRRLAKINEDGSMVQDEDEEQDEQDGEGTAKKAWVLAVFIDSTEKEWKFQRTISTTGASEYKLNDKVVTYSAYNAALVSHNILVKAKNFLVFQGDVEAVASQSPRELSRLIEQISGSLELAGEYEKAKESQDRATENATFNFNKRRGIAGEIKQYKEQKGEAERFEALVEKKDHLILQRILFKLFNIEEAITSSSETIVKKNKELKGLRAEQRAHDQELEEARAEQAKARGAVMQKEKAIKKADKSLDIKKPDLVALEAQITHGTRKINNALKAKEESAKTEENLARKVENYEKELVSVKRTADAAQEEQRRASQQNVALTEESLEEYRQLKAQANILAVDERQQLETLTRDEKTTSRTLAQLTERRQNLEEKNATRSEDLNAQSGKRAELEAKISSLQAELTQTKSELDKQQSERTRIAKLEAEADEKLQAVYQQLLQAGVDRNQNEREMKLRETLANLQDLFPGVRGRMVDLCKPTAKKYETAISVVLGRNIDAIVVDEEKTAIDCIEYMRNQRAGQATFIPLDTIQVKPTNDKFRAFAKGTRLAVDVVQYEPVIQRAVHHACGNALVCDSMEVARYVCYEKGQEVKAVTLEGTVIHKSGLITGGRSSHNSNKKWDEKDVQGLLRNRESLLSQLKELNKQKPRTKTDENLLAEVSRLESMLTVQRDDLAACKLRITGIKEELRHLERDLKSNAPELKKVQATYSALRSRIEEFAAVVHEAEDDIFNAFCEKIGVENIREYEERQLKVAQEESQARLRFDTQIARLTHQLAFESEGLTTARERIQRLDQTIQSERANLANLNTRKERLEQELGESETAIGELKEELEVLQGTLEERTKVVDQVKKVGAKSAKVLDLALKEISSCNDEIEKLALERSSIYRKCRLEEIRLPLLSGHLKNVPMEENLREEVTMDIDDDEDGTQKPKAVADYGIEVNFELIDEDDRMQDPAEMIAQFDKEIASANNDIERMAPNMKAVERLDDVEAKLAMTEKEADKARKESKTARDYYNEIKAKRCELFNKAYNYISDRIDQVYKDLTKGKAAPMGGVAYLSLEDSEEPYLGGIKYHAMPPMKRFRDMEQLSGGEKTVAALALLFAIHNYQPAPFFVLDEVDAALDNTNVAKVANYIRSRASKDFQFIVISLKGSLYEKGQSLVGIYRDQDVNSSRTLTLDLMQYDD</sequence>
<dbReference type="CDD" id="cd03275">
    <property type="entry name" value="ABC_SMC1_euk"/>
    <property type="match status" value="2"/>
</dbReference>
<keyword evidence="8 10" id="KW-0539">Nucleus</keyword>
<feature type="coiled-coil region" evidence="11">
    <location>
        <begin position="1038"/>
        <end position="1065"/>
    </location>
</feature>
<dbReference type="Pfam" id="PF02463">
    <property type="entry name" value="SMC_N"/>
    <property type="match status" value="1"/>
</dbReference>
<dbReference type="PANTHER" id="PTHR18937:SF12">
    <property type="entry name" value="STRUCTURAL MAINTENANCE OF CHROMOSOMES PROTEIN"/>
    <property type="match status" value="1"/>
</dbReference>
<dbReference type="GO" id="GO:0016887">
    <property type="term" value="F:ATP hydrolysis activity"/>
    <property type="evidence" value="ECO:0007669"/>
    <property type="project" value="InterPro"/>
</dbReference>
<dbReference type="InterPro" id="IPR003395">
    <property type="entry name" value="RecF/RecN/SMC_N"/>
</dbReference>
<dbReference type="AlphaFoldDB" id="A0A8H7F2T6"/>
<evidence type="ECO:0000256" key="1">
    <source>
        <dbReference type="ARBA" id="ARBA00004123"/>
    </source>
</evidence>
<evidence type="ECO:0000256" key="9">
    <source>
        <dbReference type="ARBA" id="ARBA00023306"/>
    </source>
</evidence>
<evidence type="ECO:0000256" key="12">
    <source>
        <dbReference type="SAM" id="MobiDB-lite"/>
    </source>
</evidence>
<dbReference type="GO" id="GO:0005634">
    <property type="term" value="C:nucleus"/>
    <property type="evidence" value="ECO:0007669"/>
    <property type="project" value="UniProtKB-SubCell"/>
</dbReference>
<dbReference type="GO" id="GO:0051301">
    <property type="term" value="P:cell division"/>
    <property type="evidence" value="ECO:0007669"/>
    <property type="project" value="UniProtKB-KW"/>
</dbReference>
<keyword evidence="4" id="KW-0158">Chromosome</keyword>
<dbReference type="PIRSF" id="PIRSF005719">
    <property type="entry name" value="SMC"/>
    <property type="match status" value="1"/>
</dbReference>
<evidence type="ECO:0000256" key="8">
    <source>
        <dbReference type="ARBA" id="ARBA00023242"/>
    </source>
</evidence>
<dbReference type="PANTHER" id="PTHR18937">
    <property type="entry name" value="STRUCTURAL MAINTENANCE OF CHROMOSOMES SMC FAMILY MEMBER"/>
    <property type="match status" value="1"/>
</dbReference>
<feature type="coiled-coil region" evidence="11">
    <location>
        <begin position="844"/>
        <end position="941"/>
    </location>
</feature>
<evidence type="ECO:0000256" key="10">
    <source>
        <dbReference type="PIRNR" id="PIRNR005719"/>
    </source>
</evidence>
<dbReference type="InterPro" id="IPR027417">
    <property type="entry name" value="P-loop_NTPase"/>
</dbReference>
<evidence type="ECO:0000256" key="2">
    <source>
        <dbReference type="ARBA" id="ARBA00004286"/>
    </source>
</evidence>
<dbReference type="InterPro" id="IPR028468">
    <property type="entry name" value="Smc1_ABC"/>
</dbReference>
<dbReference type="Proteomes" id="UP000629468">
    <property type="component" value="Unassembled WGS sequence"/>
</dbReference>
<feature type="compositionally biased region" description="Acidic residues" evidence="12">
    <location>
        <begin position="81"/>
        <end position="92"/>
    </location>
</feature>
<dbReference type="InterPro" id="IPR010935">
    <property type="entry name" value="SMC_hinge"/>
</dbReference>
<feature type="compositionally biased region" description="Basic and acidic residues" evidence="12">
    <location>
        <begin position="431"/>
        <end position="446"/>
    </location>
</feature>
<reference evidence="14 15" key="1">
    <citation type="journal article" name="Sci. Rep.">
        <title>Telomere-to-telomere assembled and centromere annotated genomes of the two main subspecies of the button mushroom Agaricus bisporus reveal especially polymorphic chromosome ends.</title>
        <authorList>
            <person name="Sonnenberg A.S.M."/>
            <person name="Sedaghat-Telgerd N."/>
            <person name="Lavrijssen B."/>
            <person name="Ohm R.A."/>
            <person name="Hendrickx P.M."/>
            <person name="Scholtmeijer K."/>
            <person name="Baars J.J.P."/>
            <person name="van Peer A."/>
        </authorList>
    </citation>
    <scope>NUCLEOTIDE SEQUENCE [LARGE SCALE GENOMIC DNA]</scope>
    <source>
        <strain evidence="14 15">H119_p4</strain>
    </source>
</reference>
<keyword evidence="6" id="KW-0498">Mitosis</keyword>
<dbReference type="InterPro" id="IPR036277">
    <property type="entry name" value="SMC_hinge_sf"/>
</dbReference>
<dbReference type="GO" id="GO:0007062">
    <property type="term" value="P:sister chromatid cohesion"/>
    <property type="evidence" value="ECO:0007669"/>
    <property type="project" value="InterPro"/>
</dbReference>
<name>A0A8H7F2T6_AGABI</name>
<keyword evidence="9" id="KW-0131">Cell cycle</keyword>
<dbReference type="SUPFAM" id="SSF52540">
    <property type="entry name" value="P-loop containing nucleoside triphosphate hydrolases"/>
    <property type="match status" value="1"/>
</dbReference>
<dbReference type="SMART" id="SM00968">
    <property type="entry name" value="SMC_hinge"/>
    <property type="match status" value="1"/>
</dbReference>